<comment type="pathway">
    <text evidence="1">Amino-acid biosynthesis; L-tryptophan biosynthesis; L-tryptophan from chorismate: step 1/5.</text>
</comment>
<evidence type="ECO:0000256" key="1">
    <source>
        <dbReference type="ARBA" id="ARBA00004873"/>
    </source>
</evidence>
<dbReference type="SUPFAM" id="SSF52317">
    <property type="entry name" value="Class I glutamine amidotransferase-like"/>
    <property type="match status" value="1"/>
</dbReference>
<keyword evidence="9" id="KW-0150">Chloroplast</keyword>
<dbReference type="PANTHER" id="PTHR43418">
    <property type="entry name" value="MULTIFUNCTIONAL TRYPTOPHAN BIOSYNTHESIS PROTEIN-RELATED"/>
    <property type="match status" value="1"/>
</dbReference>
<name>A0A6M3WWH6_9FLOR</name>
<evidence type="ECO:0000259" key="8">
    <source>
        <dbReference type="Pfam" id="PF00117"/>
    </source>
</evidence>
<dbReference type="GO" id="GO:0000162">
    <property type="term" value="P:L-tryptophan biosynthetic process"/>
    <property type="evidence" value="ECO:0007669"/>
    <property type="project" value="UniProtKB-KW"/>
</dbReference>
<dbReference type="PANTHER" id="PTHR43418:SF4">
    <property type="entry name" value="MULTIFUNCTIONAL TRYPTOPHAN BIOSYNTHESIS PROTEIN"/>
    <property type="match status" value="1"/>
</dbReference>
<dbReference type="EC" id="4.1.3.27" evidence="3"/>
<dbReference type="PRINTS" id="PR00096">
    <property type="entry name" value="GATASE"/>
</dbReference>
<evidence type="ECO:0000313" key="9">
    <source>
        <dbReference type="EMBL" id="QJH88421.1"/>
    </source>
</evidence>
<dbReference type="AlphaFoldDB" id="A0A6M3WWH6"/>
<keyword evidence="6" id="KW-0315">Glutamine amidotransferase</keyword>
<gene>
    <name evidence="9" type="primary">trpG</name>
</gene>
<evidence type="ECO:0000256" key="3">
    <source>
        <dbReference type="ARBA" id="ARBA00012266"/>
    </source>
</evidence>
<dbReference type="InterPro" id="IPR029062">
    <property type="entry name" value="Class_I_gatase-like"/>
</dbReference>
<feature type="domain" description="Glutamine amidotransferase" evidence="8">
    <location>
        <begin position="3"/>
        <end position="186"/>
    </location>
</feature>
<dbReference type="InterPro" id="IPR050472">
    <property type="entry name" value="Anth_synth/Amidotransfase"/>
</dbReference>
<comment type="subunit">
    <text evidence="2">Tetramer of two components I and two components II.</text>
</comment>
<dbReference type="PRINTS" id="PR00099">
    <property type="entry name" value="CPSGATASE"/>
</dbReference>
<dbReference type="PROSITE" id="PS51273">
    <property type="entry name" value="GATASE_TYPE_1"/>
    <property type="match status" value="1"/>
</dbReference>
<dbReference type="Gene3D" id="3.40.50.880">
    <property type="match status" value="1"/>
</dbReference>
<dbReference type="NCBIfam" id="TIGR00566">
    <property type="entry name" value="trpG_papA"/>
    <property type="match status" value="1"/>
</dbReference>
<dbReference type="GO" id="GO:0004049">
    <property type="term" value="F:anthranilate synthase activity"/>
    <property type="evidence" value="ECO:0007669"/>
    <property type="project" value="UniProtKB-EC"/>
</dbReference>
<keyword evidence="5" id="KW-0057">Aromatic amino acid biosynthesis</keyword>
<keyword evidence="5" id="KW-0822">Tryptophan biosynthesis</keyword>
<sequence>MILILDNYDSFTYNLIQALGSFNISLLIKRSDEISIQDIILLDPTHIILSPGSGHPKSFPSTIKLIQQYGHKFPILGICLGHQMIGLAFNNKIDILSEPKHSHQSQILHRKNTLFQDIPLPFLVTRYHSLIIKRSQLSKSLTLTAWTSQGDIMGIEHNKYKFLQGIQFHPESYWTQHGLKLLQNFLTIKENSL</sequence>
<dbReference type="CDD" id="cd01743">
    <property type="entry name" value="GATase1_Anthranilate_Synthase"/>
    <property type="match status" value="1"/>
</dbReference>
<keyword evidence="9" id="KW-0934">Plastid</keyword>
<dbReference type="PRINTS" id="PR00097">
    <property type="entry name" value="ANTSNTHASEII"/>
</dbReference>
<dbReference type="Pfam" id="PF00117">
    <property type="entry name" value="GATase"/>
    <property type="match status" value="1"/>
</dbReference>
<proteinExistence type="predicted"/>
<dbReference type="GO" id="GO:0005829">
    <property type="term" value="C:cytosol"/>
    <property type="evidence" value="ECO:0007669"/>
    <property type="project" value="TreeGrafter"/>
</dbReference>
<evidence type="ECO:0000256" key="5">
    <source>
        <dbReference type="ARBA" id="ARBA00022822"/>
    </source>
</evidence>
<dbReference type="InterPro" id="IPR017926">
    <property type="entry name" value="GATASE"/>
</dbReference>
<evidence type="ECO:0000256" key="6">
    <source>
        <dbReference type="ARBA" id="ARBA00022962"/>
    </source>
</evidence>
<evidence type="ECO:0000256" key="4">
    <source>
        <dbReference type="ARBA" id="ARBA00020654"/>
    </source>
</evidence>
<evidence type="ECO:0000256" key="7">
    <source>
        <dbReference type="ARBA" id="ARBA00082672"/>
    </source>
</evidence>
<dbReference type="InterPro" id="IPR006221">
    <property type="entry name" value="TrpG/PapA_dom"/>
</dbReference>
<geneLocation type="chloroplast" evidence="9"/>
<dbReference type="FunFam" id="3.40.50.880:FF:000003">
    <property type="entry name" value="Anthranilate synthase component II"/>
    <property type="match status" value="1"/>
</dbReference>
<protein>
    <recommendedName>
        <fullName evidence="4">Anthranilate synthase component 2</fullName>
        <ecNumber evidence="3">4.1.3.27</ecNumber>
    </recommendedName>
    <alternativeName>
        <fullName evidence="7">Anthranilate synthase, glutamine amidotransferase component</fullName>
    </alternativeName>
</protein>
<keyword evidence="5" id="KW-0028">Amino-acid biosynthesis</keyword>
<organism evidence="9">
    <name type="scientific">Pterocladiophila hemisphaerica</name>
    <dbReference type="NCBI Taxonomy" id="2712948"/>
    <lineage>
        <taxon>Eukaryota</taxon>
        <taxon>Rhodophyta</taxon>
        <taxon>Florideophyceae</taxon>
        <taxon>Rhodymeniophycidae</taxon>
        <taxon>Gracilariales</taxon>
        <taxon>Pterocladiophilaceae</taxon>
        <taxon>Pterocladiophila</taxon>
    </lineage>
</organism>
<reference evidence="9" key="1">
    <citation type="journal article" date="2020" name="J. Phycol.">
        <title>The Organelle Genomes in the Photosynthetic Red Algal Parasite Pterocladiophila hemisphaerica (Florideophyceae, Rhodophyta) Have Elevated Substitution Rates and Extreme Gene Loss in the Plastid Genome.</title>
        <authorList>
            <person name="Preuss M."/>
            <person name="Verbruggen H."/>
            <person name="Zuccarello G.C."/>
        </authorList>
    </citation>
    <scope>NUCLEOTIDE SEQUENCE</scope>
</reference>
<evidence type="ECO:0000256" key="2">
    <source>
        <dbReference type="ARBA" id="ARBA00011743"/>
    </source>
</evidence>
<accession>A0A6M3WWH6</accession>
<dbReference type="EMBL" id="MT117918">
    <property type="protein sequence ID" value="QJH88421.1"/>
    <property type="molecule type" value="Genomic_DNA"/>
</dbReference>